<dbReference type="InterPro" id="IPR000868">
    <property type="entry name" value="Isochorismatase-like_dom"/>
</dbReference>
<name>A0A2N6SMM2_9LACT</name>
<organism evidence="4 5">
    <name type="scientific">Dolosicoccus paucivorans</name>
    <dbReference type="NCBI Taxonomy" id="84521"/>
    <lineage>
        <taxon>Bacteria</taxon>
        <taxon>Bacillati</taxon>
        <taxon>Bacillota</taxon>
        <taxon>Bacilli</taxon>
        <taxon>Lactobacillales</taxon>
        <taxon>Aerococcaceae</taxon>
        <taxon>Dolosicoccus</taxon>
    </lineage>
</organism>
<dbReference type="EMBL" id="PNHE01000017">
    <property type="protein sequence ID" value="PMC58327.1"/>
    <property type="molecule type" value="Genomic_DNA"/>
</dbReference>
<evidence type="ECO:0000256" key="2">
    <source>
        <dbReference type="ARBA" id="ARBA00022801"/>
    </source>
</evidence>
<dbReference type="RefSeq" id="WP_102227841.1">
    <property type="nucleotide sequence ID" value="NZ_PNFY01000021.1"/>
</dbReference>
<proteinExistence type="inferred from homology"/>
<dbReference type="OrthoDB" id="9796485at2"/>
<evidence type="ECO:0000313" key="4">
    <source>
        <dbReference type="EMBL" id="PMC58327.1"/>
    </source>
</evidence>
<evidence type="ECO:0000313" key="5">
    <source>
        <dbReference type="Proteomes" id="UP000235682"/>
    </source>
</evidence>
<keyword evidence="5" id="KW-1185">Reference proteome</keyword>
<evidence type="ECO:0000256" key="1">
    <source>
        <dbReference type="ARBA" id="ARBA00006336"/>
    </source>
</evidence>
<reference evidence="4 5" key="1">
    <citation type="submission" date="2017-09" db="EMBL/GenBank/DDBJ databases">
        <title>Bacterial strain isolated from the female urinary microbiota.</title>
        <authorList>
            <person name="Thomas-White K."/>
            <person name="Kumar N."/>
            <person name="Forster S."/>
            <person name="Putonti C."/>
            <person name="Lawley T."/>
            <person name="Wolfe A.J."/>
        </authorList>
    </citation>
    <scope>NUCLEOTIDE SEQUENCE [LARGE SCALE GENOMIC DNA]</scope>
    <source>
        <strain evidence="4 5">UMB0852</strain>
    </source>
</reference>
<dbReference type="PANTHER" id="PTHR43540">
    <property type="entry name" value="PEROXYUREIDOACRYLATE/UREIDOACRYLATE AMIDOHYDROLASE-RELATED"/>
    <property type="match status" value="1"/>
</dbReference>
<sequence length="182" mass="20558">MKKALVIVDYTDDFIAEGAPLEAGELGRSVHDAIVKLTKEFIEEDEFVVFANDMHYPNDPYHPETKLFPPHNLVGTDGRLMYGELQEVYEQAKDKPNVLLRDKTRYSAFAGTDLDILLRARRITELHLVGVCTDICILHTAVDAYNLGYDIYIHEDGVQSFNPAGHEFALEHLKNVINATIV</sequence>
<comment type="caution">
    <text evidence="4">The sequence shown here is derived from an EMBL/GenBank/DDBJ whole genome shotgun (WGS) entry which is preliminary data.</text>
</comment>
<accession>A0A2N6SMM2</accession>
<dbReference type="Gene3D" id="3.40.50.850">
    <property type="entry name" value="Isochorismatase-like"/>
    <property type="match status" value="1"/>
</dbReference>
<gene>
    <name evidence="4" type="ORF">CJ205_04935</name>
</gene>
<dbReference type="PANTHER" id="PTHR43540:SF10">
    <property type="entry name" value="ISOCHORISMATASE"/>
    <property type="match status" value="1"/>
</dbReference>
<dbReference type="Proteomes" id="UP000235682">
    <property type="component" value="Unassembled WGS sequence"/>
</dbReference>
<keyword evidence="2" id="KW-0378">Hydrolase</keyword>
<dbReference type="Pfam" id="PF00857">
    <property type="entry name" value="Isochorismatase"/>
    <property type="match status" value="1"/>
</dbReference>
<dbReference type="InterPro" id="IPR050272">
    <property type="entry name" value="Isochorismatase-like_hydrls"/>
</dbReference>
<dbReference type="AlphaFoldDB" id="A0A2N6SMM2"/>
<dbReference type="InterPro" id="IPR036380">
    <property type="entry name" value="Isochorismatase-like_sf"/>
</dbReference>
<dbReference type="SUPFAM" id="SSF52499">
    <property type="entry name" value="Isochorismatase-like hydrolases"/>
    <property type="match status" value="1"/>
</dbReference>
<comment type="similarity">
    <text evidence="1">Belongs to the isochorismatase family.</text>
</comment>
<feature type="domain" description="Isochorismatase-like" evidence="3">
    <location>
        <begin position="4"/>
        <end position="177"/>
    </location>
</feature>
<dbReference type="GO" id="GO:0016787">
    <property type="term" value="F:hydrolase activity"/>
    <property type="evidence" value="ECO:0007669"/>
    <property type="project" value="UniProtKB-KW"/>
</dbReference>
<evidence type="ECO:0000259" key="3">
    <source>
        <dbReference type="Pfam" id="PF00857"/>
    </source>
</evidence>
<dbReference type="STRING" id="84521.SAMN04487994_10843"/>
<protein>
    <submittedName>
        <fullName evidence="4">Isochorismatase</fullName>
    </submittedName>
</protein>
<dbReference type="CDD" id="cd00431">
    <property type="entry name" value="cysteine_hydrolases"/>
    <property type="match status" value="1"/>
</dbReference>